<dbReference type="EMBL" id="RWJN01000002">
    <property type="protein sequence ID" value="TCD71819.1"/>
    <property type="molecule type" value="Genomic_DNA"/>
</dbReference>
<dbReference type="Gene3D" id="1.20.1280.50">
    <property type="match status" value="1"/>
</dbReference>
<protein>
    <submittedName>
        <fullName evidence="1">Uncharacterized protein</fullName>
    </submittedName>
</protein>
<organism evidence="1 2">
    <name type="scientific">Steccherinum ochraceum</name>
    <dbReference type="NCBI Taxonomy" id="92696"/>
    <lineage>
        <taxon>Eukaryota</taxon>
        <taxon>Fungi</taxon>
        <taxon>Dikarya</taxon>
        <taxon>Basidiomycota</taxon>
        <taxon>Agaricomycotina</taxon>
        <taxon>Agaricomycetes</taxon>
        <taxon>Polyporales</taxon>
        <taxon>Steccherinaceae</taxon>
        <taxon>Steccherinum</taxon>
    </lineage>
</organism>
<comment type="caution">
    <text evidence="1">The sequence shown here is derived from an EMBL/GenBank/DDBJ whole genome shotgun (WGS) entry which is preliminary data.</text>
</comment>
<dbReference type="STRING" id="92696.A0A4R0RZC4"/>
<dbReference type="SUPFAM" id="SSF52047">
    <property type="entry name" value="RNI-like"/>
    <property type="match status" value="1"/>
</dbReference>
<evidence type="ECO:0000313" key="2">
    <source>
        <dbReference type="Proteomes" id="UP000292702"/>
    </source>
</evidence>
<accession>A0A4R0RZC4</accession>
<gene>
    <name evidence="1" type="ORF">EIP91_003162</name>
</gene>
<name>A0A4R0RZC4_9APHY</name>
<reference evidence="1 2" key="1">
    <citation type="submission" date="2018-11" db="EMBL/GenBank/DDBJ databases">
        <title>Genome assembly of Steccherinum ochraceum LE-BIN_3174, the white-rot fungus of the Steccherinaceae family (The Residual Polyporoid clade, Polyporales, Basidiomycota).</title>
        <authorList>
            <person name="Fedorova T.V."/>
            <person name="Glazunova O.A."/>
            <person name="Landesman E.O."/>
            <person name="Moiseenko K.V."/>
            <person name="Psurtseva N.V."/>
            <person name="Savinova O.S."/>
            <person name="Shakhova N.V."/>
            <person name="Tyazhelova T.V."/>
            <person name="Vasina D.V."/>
        </authorList>
    </citation>
    <scope>NUCLEOTIDE SEQUENCE [LARGE SCALE GENOMIC DNA]</scope>
    <source>
        <strain evidence="1 2">LE-BIN_3174</strain>
    </source>
</reference>
<dbReference type="Proteomes" id="UP000292702">
    <property type="component" value="Unassembled WGS sequence"/>
</dbReference>
<dbReference type="AlphaFoldDB" id="A0A4R0RZC4"/>
<keyword evidence="2" id="KW-1185">Reference proteome</keyword>
<evidence type="ECO:0000313" key="1">
    <source>
        <dbReference type="EMBL" id="TCD71819.1"/>
    </source>
</evidence>
<dbReference type="InterPro" id="IPR036047">
    <property type="entry name" value="F-box-like_dom_sf"/>
</dbReference>
<sequence length="567" mass="63646">MIGNPSGIRQYGPDYIRPARTVLDAVPQWTSPSPSPLASLPPELLTEVYRIFCDVHSDDSWRSLFVIAHVCRYWREVALKAPVLWRDLTLDQSVPREVVLTQLKRAQSVPLHVRIDLPDTNRRHVRSLVPQLPRVHNLHITRLSSSDISYSRTYDTPALRELAVTVRAMHGWDEIPLVAVDQSLESLESVHFVGVAYSVLTPFLRPALRVLHVHLDDSYFLGLNADRYVSPSRLLYALQDMPLLEDLFIDSFLRLHDFSTEVLPDVTLPHLQEFHIRSNGEGCTDVLDHLILPARALFTRSIRSRIVGGPTANSEVSVNNLAYLERDAFPVLLGAVVRKLAGHGVLDPHSIPSVEELFVVLSGNKIINVDFKHTLEDPPFLGYDHGNVPGLSMGEAMDQICANAGEELFKNVSLLVLITDVNPSPAPLAFGPFFRCFPGLEILALASCPDILESFLIAATTDRPLDATCPLPNLKALWIGNVAFRWRPLMEHEEEQFKDDPSPMVLKLKAWLRKRREMGAPLLLVDLSHCYNVSNFEVEALYKDGTGAEAVRWDRLKQCNMMAGTQV</sequence>
<dbReference type="SUPFAM" id="SSF81383">
    <property type="entry name" value="F-box domain"/>
    <property type="match status" value="1"/>
</dbReference>
<dbReference type="OrthoDB" id="2756307at2759"/>
<proteinExistence type="predicted"/>